<sequence>VHITPNGYQKFAELFIPVLKGKIKSGDVVVCLGDSITYGAHVKGAGTINGETYPAWLSVYLNQIVGASDRQKPPSPLKFTTIPKNGDMEYCSDRVRPDFWQIWNVKNRQEGRFKIARKQGVSGDALEVINTKAKYPANLLSLDTPKIHASKNYHFSFQYKGSGEVRPVLLFYSKNNKFLGGFPKAKENPWRTAAEKWKTDSISPEIPKGAIKMRVSFRVSGTVLLDNVKLSINTTKKQVARPTPAAGLKNKYISLQVRDPQEGGGIISIRNADGVEFINGLEDKSLWQVVMRHLPTKKYQPNEYVKLSLDPEVSDGGTATNKDDLDNSGNTITLNADQIKADCKIEKSNNRIKLSWNGIDVKDEKGVLDVFVELRLAKNDRTVRVRSGIKNRSKKFTVFYLFAPRVTGIYPHDNDLAADRLALPCYTGRLVYNPIANGILGKRRRFQPNRSGHSMQFDAYYHKKQGLYLGCFDSKQNVKRYLYEVSGNGLLWSMGNVPDNMKQVPQNYTVPYDTVIRCFKGDWYDAARIYREWALKQTWCAEGELLTRKSIPQWFKEIDEWLLWNSKQNKSYDVFDPKFMKPMQKLGVNLCVDFHKWGTHEFLSGAKETPDRFPLPQNQKAFIKRTHKVGAHIFGYLQGVCWCTSSSSFKRKNGWKYAVQSYSGQPIVWDLKDHKPIIAFPGKMWEKTLGDTIVKMAQAGFDGAYLDSNNHAGTYLNFNSLYNRKSGGGNEYIKSNQRMMRNMKAAARKYHPEFCFTAESFWEGNIAELDGIKAVNTWHRYLKSGVAEQIPLASAVYHDYAILFGNWVGKHSLQEEGGIDYVVKNGMGLVQGFKPGWNQPANMLYFKNHELALRTSLLRYRAYAAARKFLLYGEMLRPPVILHPQKRINFKWWRAWSNNTYDTDVPVVQSSLWKAADGSVGLVLYNASAKPQKTKIKLTTQELMNLSGVRVKNIFPKYLNAKATTQSGHVVISCTVPAQSPVVIQVSR</sequence>
<accession>A0A3B1DXV6</accession>
<dbReference type="InterPro" id="IPR017853">
    <property type="entry name" value="GH"/>
</dbReference>
<dbReference type="AlphaFoldDB" id="A0A3B1DXV6"/>
<reference evidence="2" key="1">
    <citation type="submission" date="2018-06" db="EMBL/GenBank/DDBJ databases">
        <authorList>
            <person name="Zhirakovskaya E."/>
        </authorList>
    </citation>
    <scope>NUCLEOTIDE SEQUENCE</scope>
</reference>
<organism evidence="2">
    <name type="scientific">hydrothermal vent metagenome</name>
    <dbReference type="NCBI Taxonomy" id="652676"/>
    <lineage>
        <taxon>unclassified sequences</taxon>
        <taxon>metagenomes</taxon>
        <taxon>ecological metagenomes</taxon>
    </lineage>
</organism>
<protein>
    <recommendedName>
        <fullName evidence="1">DUF6259 domain-containing protein</fullName>
    </recommendedName>
</protein>
<dbReference type="SUPFAM" id="SSF51445">
    <property type="entry name" value="(Trans)glycosidases"/>
    <property type="match status" value="1"/>
</dbReference>
<name>A0A3B1DXV6_9ZZZZ</name>
<evidence type="ECO:0000259" key="1">
    <source>
        <dbReference type="Pfam" id="PF19773"/>
    </source>
</evidence>
<feature type="domain" description="DUF6259" evidence="1">
    <location>
        <begin position="508"/>
        <end position="805"/>
    </location>
</feature>
<evidence type="ECO:0000313" key="2">
    <source>
        <dbReference type="EMBL" id="VAX41983.1"/>
    </source>
</evidence>
<proteinExistence type="predicted"/>
<dbReference type="Pfam" id="PF19773">
    <property type="entry name" value="DUF6259"/>
    <property type="match status" value="1"/>
</dbReference>
<dbReference type="Gene3D" id="2.60.120.260">
    <property type="entry name" value="Galactose-binding domain-like"/>
    <property type="match status" value="1"/>
</dbReference>
<gene>
    <name evidence="2" type="ORF">MNBD_PLANCTO02-1114</name>
</gene>
<dbReference type="EMBL" id="UOGL01000606">
    <property type="protein sequence ID" value="VAX41983.1"/>
    <property type="molecule type" value="Genomic_DNA"/>
</dbReference>
<dbReference type="InterPro" id="IPR046226">
    <property type="entry name" value="DUF6259"/>
</dbReference>
<feature type="non-terminal residue" evidence="2">
    <location>
        <position position="1"/>
    </location>
</feature>